<dbReference type="PATRIC" id="fig|1618642.3.peg.97"/>
<comment type="subcellular location">
    <subcellularLocation>
        <location evidence="13">Cytoplasm</location>
    </subcellularLocation>
</comment>
<keyword evidence="3 13" id="KW-0540">Nuclease</keyword>
<dbReference type="InterPro" id="IPR012337">
    <property type="entry name" value="RNaseH-like_sf"/>
</dbReference>
<keyword evidence="4 13" id="KW-0479">Metal-binding</keyword>
<dbReference type="GO" id="GO:0008821">
    <property type="term" value="F:crossover junction DNA endonuclease activity"/>
    <property type="evidence" value="ECO:0007669"/>
    <property type="project" value="UniProtKB-UniRule"/>
</dbReference>
<keyword evidence="5 13" id="KW-0255">Endonuclease</keyword>
<proteinExistence type="inferred from homology"/>
<keyword evidence="9 13" id="KW-0238">DNA-binding</keyword>
<evidence type="ECO:0000256" key="13">
    <source>
        <dbReference type="HAMAP-Rule" id="MF_00034"/>
    </source>
</evidence>
<comment type="catalytic activity">
    <reaction evidence="12 13">
        <text>Endonucleolytic cleavage at a junction such as a reciprocal single-stranded crossover between two homologous DNA duplexes (Holliday junction).</text>
        <dbReference type="EC" id="3.1.21.10"/>
    </reaction>
</comment>
<keyword evidence="7 13" id="KW-0378">Hydrolase</keyword>
<dbReference type="FunFam" id="3.30.420.10:FF:000002">
    <property type="entry name" value="Crossover junction endodeoxyribonuclease RuvC"/>
    <property type="match status" value="1"/>
</dbReference>
<feature type="binding site" evidence="13">
    <location>
        <position position="147"/>
    </location>
    <ligand>
        <name>Mg(2+)</name>
        <dbReference type="ChEBI" id="CHEBI:18420"/>
        <label>1</label>
    </ligand>
</feature>
<dbReference type="Gene3D" id="3.30.420.10">
    <property type="entry name" value="Ribonuclease H-like superfamily/Ribonuclease H"/>
    <property type="match status" value="1"/>
</dbReference>
<dbReference type="NCBIfam" id="NF000711">
    <property type="entry name" value="PRK00039.2-1"/>
    <property type="match status" value="1"/>
</dbReference>
<feature type="active site" evidence="13">
    <location>
        <position position="74"/>
    </location>
</feature>
<dbReference type="EMBL" id="LBXO01000003">
    <property type="protein sequence ID" value="KKR33791.1"/>
    <property type="molecule type" value="Genomic_DNA"/>
</dbReference>
<dbReference type="Proteomes" id="UP000034137">
    <property type="component" value="Unassembled WGS sequence"/>
</dbReference>
<keyword evidence="8 13" id="KW-0460">Magnesium</keyword>
<dbReference type="HAMAP" id="MF_00034">
    <property type="entry name" value="RuvC"/>
    <property type="match status" value="1"/>
</dbReference>
<dbReference type="CDD" id="cd16962">
    <property type="entry name" value="RuvC"/>
    <property type="match status" value="1"/>
</dbReference>
<dbReference type="InterPro" id="IPR002176">
    <property type="entry name" value="X-over_junc_endoDNase_RuvC"/>
</dbReference>
<sequence>MIKKDNVKIILGIDPGIADTGFGVICEENGKLKCLAYGSIKTQASDNLSERLEILNKKLEEVIKKYKPDQAAIEQLFFCNNAKTALVVGQARGVALLTLKQNNLSIKEFTPLQVKQAVSAYGKADKQQVQRMVKIILNLTELPKPDDAADALAIAICALNARA</sequence>
<keyword evidence="6 13" id="KW-0227">DNA damage</keyword>
<evidence type="ECO:0000256" key="9">
    <source>
        <dbReference type="ARBA" id="ARBA00023125"/>
    </source>
</evidence>
<evidence type="ECO:0000256" key="14">
    <source>
        <dbReference type="NCBIfam" id="TIGR00228"/>
    </source>
</evidence>
<dbReference type="EC" id="3.1.21.10" evidence="13 14"/>
<comment type="similarity">
    <text evidence="1 13">Belongs to the RuvC family.</text>
</comment>
<dbReference type="GO" id="GO:0000287">
    <property type="term" value="F:magnesium ion binding"/>
    <property type="evidence" value="ECO:0007669"/>
    <property type="project" value="UniProtKB-UniRule"/>
</dbReference>
<name>A0A0G0Q8Y8_9BACT</name>
<keyword evidence="11 13" id="KW-0234">DNA repair</keyword>
<dbReference type="InterPro" id="IPR036397">
    <property type="entry name" value="RNaseH_sf"/>
</dbReference>
<comment type="function">
    <text evidence="13">The RuvA-RuvB-RuvC complex processes Holliday junction (HJ) DNA during genetic recombination and DNA repair. Endonuclease that resolves HJ intermediates. Cleaves cruciform DNA by making single-stranded nicks across the HJ at symmetrical positions within the homologous arms, yielding a 5'-phosphate and a 3'-hydroxyl group; requires a central core of homology in the junction. The consensus cleavage sequence is 5'-(A/T)TT(C/G)-3'. Cleavage occurs on the 3'-side of the TT dinucleotide at the point of strand exchange. HJ branch migration catalyzed by RuvA-RuvB allows RuvC to scan DNA until it finds its consensus sequence, where it cleaves and resolves the cruciform DNA.</text>
</comment>
<dbReference type="Pfam" id="PF02075">
    <property type="entry name" value="RuvC"/>
    <property type="match status" value="1"/>
</dbReference>
<evidence type="ECO:0000313" key="15">
    <source>
        <dbReference type="EMBL" id="KKR33791.1"/>
    </source>
</evidence>
<evidence type="ECO:0000256" key="10">
    <source>
        <dbReference type="ARBA" id="ARBA00023172"/>
    </source>
</evidence>
<keyword evidence="10 13" id="KW-0233">DNA recombination</keyword>
<reference evidence="15 16" key="1">
    <citation type="journal article" date="2015" name="Nature">
        <title>rRNA introns, odd ribosomes, and small enigmatic genomes across a large radiation of phyla.</title>
        <authorList>
            <person name="Brown C.T."/>
            <person name="Hug L.A."/>
            <person name="Thomas B.C."/>
            <person name="Sharon I."/>
            <person name="Castelle C.J."/>
            <person name="Singh A."/>
            <person name="Wilkins M.J."/>
            <person name="Williams K.H."/>
            <person name="Banfield J.F."/>
        </authorList>
    </citation>
    <scope>NUCLEOTIDE SEQUENCE [LARGE SCALE GENOMIC DNA]</scope>
</reference>
<evidence type="ECO:0000256" key="12">
    <source>
        <dbReference type="ARBA" id="ARBA00029354"/>
    </source>
</evidence>
<keyword evidence="2 13" id="KW-0963">Cytoplasm</keyword>
<evidence type="ECO:0000256" key="4">
    <source>
        <dbReference type="ARBA" id="ARBA00022723"/>
    </source>
</evidence>
<gene>
    <name evidence="13" type="primary">ruvC</name>
    <name evidence="15" type="ORF">UT64_C0003G0012</name>
</gene>
<dbReference type="GO" id="GO:0005737">
    <property type="term" value="C:cytoplasm"/>
    <property type="evidence" value="ECO:0007669"/>
    <property type="project" value="UniProtKB-SubCell"/>
</dbReference>
<evidence type="ECO:0000256" key="2">
    <source>
        <dbReference type="ARBA" id="ARBA00022490"/>
    </source>
</evidence>
<dbReference type="GO" id="GO:0048476">
    <property type="term" value="C:Holliday junction resolvase complex"/>
    <property type="evidence" value="ECO:0007669"/>
    <property type="project" value="UniProtKB-UniRule"/>
</dbReference>
<dbReference type="AlphaFoldDB" id="A0A0G0Q8Y8"/>
<feature type="active site" evidence="13">
    <location>
        <position position="147"/>
    </location>
</feature>
<comment type="subunit">
    <text evidence="13">Homodimer which binds Holliday junction (HJ) DNA. The HJ becomes 2-fold symmetrical on binding to RuvC with unstacked arms; it has a different conformation from HJ DNA in complex with RuvA. In the full resolvosome a probable DNA-RuvA(4)-RuvB(12)-RuvC(2) complex forms which resolves the HJ.</text>
</comment>
<dbReference type="PANTHER" id="PTHR30194">
    <property type="entry name" value="CROSSOVER JUNCTION ENDODEOXYRIBONUCLEASE RUVC"/>
    <property type="match status" value="1"/>
</dbReference>
<evidence type="ECO:0000256" key="8">
    <source>
        <dbReference type="ARBA" id="ARBA00022842"/>
    </source>
</evidence>
<feature type="active site" evidence="13">
    <location>
        <position position="14"/>
    </location>
</feature>
<evidence type="ECO:0000256" key="1">
    <source>
        <dbReference type="ARBA" id="ARBA00009518"/>
    </source>
</evidence>
<feature type="binding site" evidence="13">
    <location>
        <position position="74"/>
    </location>
    <ligand>
        <name>Mg(2+)</name>
        <dbReference type="ChEBI" id="CHEBI:18420"/>
        <label>2</label>
    </ligand>
</feature>
<evidence type="ECO:0000256" key="3">
    <source>
        <dbReference type="ARBA" id="ARBA00022722"/>
    </source>
</evidence>
<evidence type="ECO:0000313" key="16">
    <source>
        <dbReference type="Proteomes" id="UP000034137"/>
    </source>
</evidence>
<evidence type="ECO:0000256" key="7">
    <source>
        <dbReference type="ARBA" id="ARBA00022801"/>
    </source>
</evidence>
<dbReference type="PANTHER" id="PTHR30194:SF3">
    <property type="entry name" value="CROSSOVER JUNCTION ENDODEOXYRIBONUCLEASE RUVC"/>
    <property type="match status" value="1"/>
</dbReference>
<accession>A0A0G0Q8Y8</accession>
<dbReference type="GO" id="GO:0006310">
    <property type="term" value="P:DNA recombination"/>
    <property type="evidence" value="ECO:0007669"/>
    <property type="project" value="UniProtKB-UniRule"/>
</dbReference>
<evidence type="ECO:0000256" key="11">
    <source>
        <dbReference type="ARBA" id="ARBA00023204"/>
    </source>
</evidence>
<dbReference type="PRINTS" id="PR00696">
    <property type="entry name" value="RSOLVASERUVC"/>
</dbReference>
<protein>
    <recommendedName>
        <fullName evidence="13 14">Crossover junction endodeoxyribonuclease RuvC</fullName>
        <ecNumber evidence="13 14">3.1.21.10</ecNumber>
    </recommendedName>
    <alternativeName>
        <fullName evidence="13">Holliday junction nuclease RuvC</fullName>
    </alternativeName>
    <alternativeName>
        <fullName evidence="13">Holliday junction resolvase RuvC</fullName>
    </alternativeName>
</protein>
<evidence type="ECO:0000256" key="6">
    <source>
        <dbReference type="ARBA" id="ARBA00022763"/>
    </source>
</evidence>
<dbReference type="GO" id="GO:0003677">
    <property type="term" value="F:DNA binding"/>
    <property type="evidence" value="ECO:0007669"/>
    <property type="project" value="UniProtKB-KW"/>
</dbReference>
<organism evidence="15 16">
    <name type="scientific">Candidatus Falkowbacteria bacterium GW2011_GWF2_39_8</name>
    <dbReference type="NCBI Taxonomy" id="1618642"/>
    <lineage>
        <taxon>Bacteria</taxon>
        <taxon>Candidatus Falkowiibacteriota</taxon>
    </lineage>
</organism>
<evidence type="ECO:0000256" key="5">
    <source>
        <dbReference type="ARBA" id="ARBA00022759"/>
    </source>
</evidence>
<comment type="caution">
    <text evidence="15">The sequence shown here is derived from an EMBL/GenBank/DDBJ whole genome shotgun (WGS) entry which is preliminary data.</text>
</comment>
<comment type="cofactor">
    <cofactor evidence="13">
        <name>Mg(2+)</name>
        <dbReference type="ChEBI" id="CHEBI:18420"/>
    </cofactor>
    <text evidence="13">Binds 2 Mg(2+) ion per subunit.</text>
</comment>
<dbReference type="SUPFAM" id="SSF53098">
    <property type="entry name" value="Ribonuclease H-like"/>
    <property type="match status" value="1"/>
</dbReference>
<dbReference type="NCBIfam" id="TIGR00228">
    <property type="entry name" value="ruvC"/>
    <property type="match status" value="1"/>
</dbReference>
<feature type="binding site" evidence="13">
    <location>
        <position position="14"/>
    </location>
    <ligand>
        <name>Mg(2+)</name>
        <dbReference type="ChEBI" id="CHEBI:18420"/>
        <label>1</label>
    </ligand>
</feature>
<dbReference type="GO" id="GO:0006281">
    <property type="term" value="P:DNA repair"/>
    <property type="evidence" value="ECO:0007669"/>
    <property type="project" value="UniProtKB-UniRule"/>
</dbReference>